<dbReference type="Proteomes" id="UP000325780">
    <property type="component" value="Unassembled WGS sequence"/>
</dbReference>
<reference evidence="1 2" key="1">
    <citation type="submission" date="2019-04" db="EMBL/GenBank/DDBJ databases">
        <title>Friends and foes A comparative genomics study of 23 Aspergillus species from section Flavi.</title>
        <authorList>
            <consortium name="DOE Joint Genome Institute"/>
            <person name="Kjaerbolling I."/>
            <person name="Vesth T."/>
            <person name="Frisvad J.C."/>
            <person name="Nybo J.L."/>
            <person name="Theobald S."/>
            <person name="Kildgaard S."/>
            <person name="Isbrandt T."/>
            <person name="Kuo A."/>
            <person name="Sato A."/>
            <person name="Lyhne E.K."/>
            <person name="Kogle M.E."/>
            <person name="Wiebenga A."/>
            <person name="Kun R.S."/>
            <person name="Lubbers R.J."/>
            <person name="Makela M.R."/>
            <person name="Barry K."/>
            <person name="Chovatia M."/>
            <person name="Clum A."/>
            <person name="Daum C."/>
            <person name="Haridas S."/>
            <person name="He G."/>
            <person name="LaButti K."/>
            <person name="Lipzen A."/>
            <person name="Mondo S."/>
            <person name="Riley R."/>
            <person name="Salamov A."/>
            <person name="Simmons B.A."/>
            <person name="Magnuson J.K."/>
            <person name="Henrissat B."/>
            <person name="Mortensen U.H."/>
            <person name="Larsen T.O."/>
            <person name="Devries R.P."/>
            <person name="Grigoriev I.V."/>
            <person name="Machida M."/>
            <person name="Baker S.E."/>
            <person name="Andersen M.R."/>
        </authorList>
    </citation>
    <scope>NUCLEOTIDE SEQUENCE [LARGE SCALE GENOMIC DNA]</scope>
    <source>
        <strain evidence="1 2">IBT 18842</strain>
    </source>
</reference>
<evidence type="ECO:0000313" key="1">
    <source>
        <dbReference type="EMBL" id="KAE8152719.1"/>
    </source>
</evidence>
<accession>A0A5N6U2S5</accession>
<proteinExistence type="predicted"/>
<name>A0A5N6U2S5_ASPAV</name>
<evidence type="ECO:0000313" key="2">
    <source>
        <dbReference type="Proteomes" id="UP000325780"/>
    </source>
</evidence>
<sequence>MFWLWGVLASQQDPVGLVYAPATLGKRQAAFTGTLGGPVPAIIDTGDAERPYGVNGNTFTDYESAAGRSCNDQFGSCQQIANTDRHAPFSLPDCQDQLADCLSSASATDMSGLPPTASMPPSTVVGHLAQTVIPFDEKFDLICDLPVEMV</sequence>
<dbReference type="EMBL" id="ML742049">
    <property type="protein sequence ID" value="KAE8152719.1"/>
    <property type="molecule type" value="Genomic_DNA"/>
</dbReference>
<dbReference type="AlphaFoldDB" id="A0A5N6U2S5"/>
<keyword evidence="2" id="KW-1185">Reference proteome</keyword>
<dbReference type="OrthoDB" id="2153847at2759"/>
<protein>
    <submittedName>
        <fullName evidence="1">Uncharacterized protein</fullName>
    </submittedName>
</protein>
<organism evidence="1 2">
    <name type="scientific">Aspergillus avenaceus</name>
    <dbReference type="NCBI Taxonomy" id="36643"/>
    <lineage>
        <taxon>Eukaryota</taxon>
        <taxon>Fungi</taxon>
        <taxon>Dikarya</taxon>
        <taxon>Ascomycota</taxon>
        <taxon>Pezizomycotina</taxon>
        <taxon>Eurotiomycetes</taxon>
        <taxon>Eurotiomycetidae</taxon>
        <taxon>Eurotiales</taxon>
        <taxon>Aspergillaceae</taxon>
        <taxon>Aspergillus</taxon>
        <taxon>Aspergillus subgen. Circumdati</taxon>
    </lineage>
</organism>
<gene>
    <name evidence="1" type="ORF">BDV25DRAFT_137661</name>
</gene>